<keyword evidence="11" id="KW-0175">Coiled coil</keyword>
<evidence type="ECO:0000256" key="10">
    <source>
        <dbReference type="ARBA" id="ARBA00023049"/>
    </source>
</evidence>
<feature type="compositionally biased region" description="Polar residues" evidence="12">
    <location>
        <begin position="234"/>
        <end position="245"/>
    </location>
</feature>
<feature type="region of interest" description="Disordered" evidence="12">
    <location>
        <begin position="1"/>
        <end position="27"/>
    </location>
</feature>
<dbReference type="InterPro" id="IPR027417">
    <property type="entry name" value="P-loop_NTPase"/>
</dbReference>
<feature type="compositionally biased region" description="Low complexity" evidence="12">
    <location>
        <begin position="1"/>
        <end position="15"/>
    </location>
</feature>
<dbReference type="AlphaFoldDB" id="A0A836BSK8"/>
<keyword evidence="7" id="KW-0378">Hydrolase</keyword>
<feature type="region of interest" description="Disordered" evidence="12">
    <location>
        <begin position="230"/>
        <end position="266"/>
    </location>
</feature>
<dbReference type="GO" id="GO:0046872">
    <property type="term" value="F:metal ion binding"/>
    <property type="evidence" value="ECO:0007669"/>
    <property type="project" value="UniProtKB-KW"/>
</dbReference>
<evidence type="ECO:0000256" key="2">
    <source>
        <dbReference type="ARBA" id="ARBA00010044"/>
    </source>
</evidence>
<dbReference type="InterPro" id="IPR000642">
    <property type="entry name" value="Peptidase_M41"/>
</dbReference>
<dbReference type="GO" id="GO:0004222">
    <property type="term" value="F:metalloendopeptidase activity"/>
    <property type="evidence" value="ECO:0007669"/>
    <property type="project" value="InterPro"/>
</dbReference>
<dbReference type="Proteomes" id="UP000612055">
    <property type="component" value="Unassembled WGS sequence"/>
</dbReference>
<dbReference type="GO" id="GO:0009507">
    <property type="term" value="C:chloroplast"/>
    <property type="evidence" value="ECO:0007669"/>
    <property type="project" value="TreeGrafter"/>
</dbReference>
<evidence type="ECO:0000313" key="15">
    <source>
        <dbReference type="Proteomes" id="UP000612055"/>
    </source>
</evidence>
<dbReference type="SUPFAM" id="SSF140990">
    <property type="entry name" value="FtsH protease domain-like"/>
    <property type="match status" value="1"/>
</dbReference>
<organism evidence="14 15">
    <name type="scientific">Edaphochlamys debaryana</name>
    <dbReference type="NCBI Taxonomy" id="47281"/>
    <lineage>
        <taxon>Eukaryota</taxon>
        <taxon>Viridiplantae</taxon>
        <taxon>Chlorophyta</taxon>
        <taxon>core chlorophytes</taxon>
        <taxon>Chlorophyceae</taxon>
        <taxon>CS clade</taxon>
        <taxon>Chlamydomonadales</taxon>
        <taxon>Chlamydomonadales incertae sedis</taxon>
        <taxon>Edaphochlamys</taxon>
    </lineage>
</organism>
<dbReference type="GO" id="GO:0045037">
    <property type="term" value="P:protein import into chloroplast stroma"/>
    <property type="evidence" value="ECO:0007669"/>
    <property type="project" value="TreeGrafter"/>
</dbReference>
<protein>
    <recommendedName>
        <fullName evidence="13">AAA+ ATPase domain-containing protein</fullName>
    </recommendedName>
</protein>
<sequence>MKVAGLPSLPARSRPAPCPSPAPLTLPQAPVRAQPALGWPALAGRGGARRRAVTWARAAEPTAPTPTAELAEAAAALADPTVGESIVEPIVDLPPAVTKAVVKPLPEKNYGVLRGGRYPFMYDNVYGLPVVRQVATYGEVLEGLRSGRITDVLWFQIPPQSDGAGGWLSARADPEGRCLLVYVGGQVKQSVIPHGEPRIQQAIAEHGATARFIPLEPRYRPELKAVRQAGRTAPSASSLAQSTGSWALEQQPETGLQVEPEEGYRRGAEVGPNALDALREYGGPGAVEAAVRQSEEVAAAEVAALLAQREAWLSAKEAAEAEARAARQQAAGGGGGGGEAQGFSVGAWLDSIQLTNEQQAMVLKYVPILGPVLGSAFIIGLYLLARLIKGDLTDRLKMMDSEAEKKKKTALKEARIAFLEEEVPGMVARGATLDDIRKRCASLNGRLGSKLAIADSEVVSTYEACRTLLSEGVDLSAASSSAATGALAQMESDERKAAATQAEGGGDDGGMNALMEMGKLNTARIRKATDPKIMDVKKRVRDVRRKLKRESKVQLSDEIIFFDDIAGNKQAKVELMEVVDFFRTPEKFKSSGARAPKGVLLVGPPGNGKTLMARAVAGESGVAFISSSAAEFIEMYMGLGAARVRDLFNTARSVAPCIIFIDELDAVGRQRQGGGRSNDERDNTVNQLLTEMDGFEAEQQGIVVMGATNRKDVLDAALTRPGRFDRSIEVRRPDFQGRLEAVKVHLRDKPVSEEIDYVTLASLMGGMSGAQIAGVANTACFLASREGRVEVVQSDLQAAIEQAKYGKQYDQSRFVGADRKRRFAVMEAGISLAATLLPAMEPVDYVTIVPSTRSPLGRTVLKPNVGRYTTGVWTYRYLCEQLKVALAGRAAEELVLGRDELSSLNQHRLQMARQIAWKMINSGMSDHPDYEHIRGLGSNFFDPSSEPGRFTQTTVTLDFNQTRTEQIDVDLEVEQRLNGSYKEVLELLRRNRTALDELTDRLLQKEKLQGEEVVEVVELMADEADLRHRAEWADYELL</sequence>
<dbReference type="EMBL" id="JAEHOE010000098">
    <property type="protein sequence ID" value="KAG2487345.1"/>
    <property type="molecule type" value="Genomic_DNA"/>
</dbReference>
<evidence type="ECO:0000256" key="6">
    <source>
        <dbReference type="ARBA" id="ARBA00022741"/>
    </source>
</evidence>
<feature type="region of interest" description="Disordered" evidence="12">
    <location>
        <begin position="491"/>
        <end position="510"/>
    </location>
</feature>
<evidence type="ECO:0000256" key="3">
    <source>
        <dbReference type="ARBA" id="ARBA00010550"/>
    </source>
</evidence>
<accession>A0A836BSK8</accession>
<proteinExistence type="inferred from homology"/>
<evidence type="ECO:0000256" key="11">
    <source>
        <dbReference type="SAM" id="Coils"/>
    </source>
</evidence>
<dbReference type="Gene3D" id="1.20.58.760">
    <property type="entry name" value="Peptidase M41"/>
    <property type="match status" value="1"/>
</dbReference>
<evidence type="ECO:0000256" key="9">
    <source>
        <dbReference type="ARBA" id="ARBA00022840"/>
    </source>
</evidence>
<evidence type="ECO:0000313" key="14">
    <source>
        <dbReference type="EMBL" id="KAG2487345.1"/>
    </source>
</evidence>
<dbReference type="PANTHER" id="PTHR23076">
    <property type="entry name" value="METALLOPROTEASE M41 FTSH"/>
    <property type="match status" value="1"/>
</dbReference>
<comment type="caution">
    <text evidence="14">The sequence shown here is derived from an EMBL/GenBank/DDBJ whole genome shotgun (WGS) entry which is preliminary data.</text>
</comment>
<evidence type="ECO:0000256" key="12">
    <source>
        <dbReference type="SAM" id="MobiDB-lite"/>
    </source>
</evidence>
<dbReference type="CDD" id="cd19501">
    <property type="entry name" value="RecA-like_FtsH"/>
    <property type="match status" value="1"/>
</dbReference>
<keyword evidence="15" id="KW-1185">Reference proteome</keyword>
<keyword evidence="9" id="KW-0067">ATP-binding</keyword>
<dbReference type="Gene3D" id="3.40.50.300">
    <property type="entry name" value="P-loop containing nucleotide triphosphate hydrolases"/>
    <property type="match status" value="1"/>
</dbReference>
<dbReference type="InterPro" id="IPR003593">
    <property type="entry name" value="AAA+_ATPase"/>
</dbReference>
<evidence type="ECO:0000256" key="8">
    <source>
        <dbReference type="ARBA" id="ARBA00022833"/>
    </source>
</evidence>
<comment type="cofactor">
    <cofactor evidence="1">
        <name>Zn(2+)</name>
        <dbReference type="ChEBI" id="CHEBI:29105"/>
    </cofactor>
</comment>
<keyword evidence="10" id="KW-0482">Metalloprotease</keyword>
<evidence type="ECO:0000256" key="7">
    <source>
        <dbReference type="ARBA" id="ARBA00022801"/>
    </source>
</evidence>
<dbReference type="InterPro" id="IPR003960">
    <property type="entry name" value="ATPase_AAA_CS"/>
</dbReference>
<dbReference type="GO" id="GO:0005524">
    <property type="term" value="F:ATP binding"/>
    <property type="evidence" value="ECO:0007669"/>
    <property type="project" value="UniProtKB-KW"/>
</dbReference>
<reference evidence="14" key="1">
    <citation type="journal article" date="2020" name="bioRxiv">
        <title>Comparative genomics of Chlamydomonas.</title>
        <authorList>
            <person name="Craig R.J."/>
            <person name="Hasan A.R."/>
            <person name="Ness R.W."/>
            <person name="Keightley P.D."/>
        </authorList>
    </citation>
    <scope>NUCLEOTIDE SEQUENCE</scope>
    <source>
        <strain evidence="14">CCAP 11/70</strain>
    </source>
</reference>
<keyword evidence="8" id="KW-0862">Zinc</keyword>
<dbReference type="Pfam" id="PF01434">
    <property type="entry name" value="Peptidase_M41"/>
    <property type="match status" value="1"/>
</dbReference>
<feature type="coiled-coil region" evidence="11">
    <location>
        <begin position="302"/>
        <end position="329"/>
    </location>
</feature>
<feature type="domain" description="AAA+ ATPase" evidence="13">
    <location>
        <begin position="595"/>
        <end position="734"/>
    </location>
</feature>
<dbReference type="PANTHER" id="PTHR23076:SF56">
    <property type="entry name" value="INACTIVE ATP-DEPENDENT ZINC METALLOPROTEASE FTSHI 2, CHLOROPLASTIC-RELATED"/>
    <property type="match status" value="1"/>
</dbReference>
<name>A0A836BSK8_9CHLO</name>
<dbReference type="GO" id="GO:0006508">
    <property type="term" value="P:proteolysis"/>
    <property type="evidence" value="ECO:0007669"/>
    <property type="project" value="UniProtKB-KW"/>
</dbReference>
<dbReference type="Pfam" id="PF00004">
    <property type="entry name" value="AAA"/>
    <property type="match status" value="1"/>
</dbReference>
<dbReference type="OrthoDB" id="1413014at2759"/>
<dbReference type="Gene3D" id="1.10.8.60">
    <property type="match status" value="1"/>
</dbReference>
<dbReference type="InterPro" id="IPR003959">
    <property type="entry name" value="ATPase_AAA_core"/>
</dbReference>
<comment type="similarity">
    <text evidence="2">In the C-terminal section; belongs to the peptidase M41 family.</text>
</comment>
<dbReference type="InterPro" id="IPR037219">
    <property type="entry name" value="Peptidase_M41-like"/>
</dbReference>
<dbReference type="SUPFAM" id="SSF52540">
    <property type="entry name" value="P-loop containing nucleoside triphosphate hydrolases"/>
    <property type="match status" value="1"/>
</dbReference>
<gene>
    <name evidence="14" type="ORF">HYH03_014060</name>
</gene>
<dbReference type="GO" id="GO:0004176">
    <property type="term" value="F:ATP-dependent peptidase activity"/>
    <property type="evidence" value="ECO:0007669"/>
    <property type="project" value="InterPro"/>
</dbReference>
<keyword evidence="6" id="KW-0547">Nucleotide-binding</keyword>
<dbReference type="PROSITE" id="PS00674">
    <property type="entry name" value="AAA"/>
    <property type="match status" value="1"/>
</dbReference>
<keyword evidence="5" id="KW-0479">Metal-binding</keyword>
<evidence type="ECO:0000259" key="13">
    <source>
        <dbReference type="SMART" id="SM00382"/>
    </source>
</evidence>
<keyword evidence="4" id="KW-0645">Protease</keyword>
<dbReference type="FunFam" id="3.40.50.300:FF:000001">
    <property type="entry name" value="ATP-dependent zinc metalloprotease FtsH"/>
    <property type="match status" value="1"/>
</dbReference>
<evidence type="ECO:0000256" key="4">
    <source>
        <dbReference type="ARBA" id="ARBA00022670"/>
    </source>
</evidence>
<dbReference type="SMART" id="SM00382">
    <property type="entry name" value="AAA"/>
    <property type="match status" value="1"/>
</dbReference>
<comment type="similarity">
    <text evidence="3">In the N-terminal section; belongs to the AAA ATPase family.</text>
</comment>
<evidence type="ECO:0000256" key="5">
    <source>
        <dbReference type="ARBA" id="ARBA00022723"/>
    </source>
</evidence>
<dbReference type="GO" id="GO:0016887">
    <property type="term" value="F:ATP hydrolysis activity"/>
    <property type="evidence" value="ECO:0007669"/>
    <property type="project" value="InterPro"/>
</dbReference>
<evidence type="ECO:0000256" key="1">
    <source>
        <dbReference type="ARBA" id="ARBA00001947"/>
    </source>
</evidence>